<sequence>DREGVPLERYGPALFEPPERPLIDDTPLLDNFLIKYKFLCRSRVRLLGKEDLSSNSHQVDSSSPDSEEAPRALHPSQKGKWRVKSLLKEDITKFVEFVKRPKSLRKS</sequence>
<dbReference type="RefSeq" id="XP_043041678.1">
    <property type="nucleotide sequence ID" value="XM_043179040.1"/>
</dbReference>
<dbReference type="OrthoDB" id="10600414at2759"/>
<organism evidence="2 3">
    <name type="scientific">Guyanagaster necrorhizus</name>
    <dbReference type="NCBI Taxonomy" id="856835"/>
    <lineage>
        <taxon>Eukaryota</taxon>
        <taxon>Fungi</taxon>
        <taxon>Dikarya</taxon>
        <taxon>Basidiomycota</taxon>
        <taxon>Agaricomycotina</taxon>
        <taxon>Agaricomycetes</taxon>
        <taxon>Agaricomycetidae</taxon>
        <taxon>Agaricales</taxon>
        <taxon>Marasmiineae</taxon>
        <taxon>Physalacriaceae</taxon>
        <taxon>Guyanagaster</taxon>
    </lineage>
</organism>
<proteinExistence type="predicted"/>
<reference evidence="2" key="1">
    <citation type="submission" date="2020-11" db="EMBL/GenBank/DDBJ databases">
        <title>Adaptations for nitrogen fixation in a non-lichenized fungal sporocarp promotes dispersal by wood-feeding termites.</title>
        <authorList>
            <consortium name="DOE Joint Genome Institute"/>
            <person name="Koch R.A."/>
            <person name="Yoon G."/>
            <person name="Arayal U."/>
            <person name="Lail K."/>
            <person name="Amirebrahimi M."/>
            <person name="Labutti K."/>
            <person name="Lipzen A."/>
            <person name="Riley R."/>
            <person name="Barry K."/>
            <person name="Henrissat B."/>
            <person name="Grigoriev I.V."/>
            <person name="Herr J.R."/>
            <person name="Aime M.C."/>
        </authorList>
    </citation>
    <scope>NUCLEOTIDE SEQUENCE</scope>
    <source>
        <strain evidence="2">MCA 3950</strain>
    </source>
</reference>
<dbReference type="AlphaFoldDB" id="A0A9P7VX16"/>
<protein>
    <submittedName>
        <fullName evidence="2">Uncharacterized protein</fullName>
    </submittedName>
</protein>
<evidence type="ECO:0000313" key="2">
    <source>
        <dbReference type="EMBL" id="KAG7448178.1"/>
    </source>
</evidence>
<name>A0A9P7VX16_9AGAR</name>
<dbReference type="Proteomes" id="UP000812287">
    <property type="component" value="Unassembled WGS sequence"/>
</dbReference>
<feature type="compositionally biased region" description="Polar residues" evidence="1">
    <location>
        <begin position="53"/>
        <end position="64"/>
    </location>
</feature>
<evidence type="ECO:0000256" key="1">
    <source>
        <dbReference type="SAM" id="MobiDB-lite"/>
    </source>
</evidence>
<gene>
    <name evidence="2" type="ORF">BT62DRAFT_1074683</name>
</gene>
<dbReference type="GeneID" id="66101334"/>
<keyword evidence="3" id="KW-1185">Reference proteome</keyword>
<feature type="non-terminal residue" evidence="2">
    <location>
        <position position="1"/>
    </location>
</feature>
<comment type="caution">
    <text evidence="2">The sequence shown here is derived from an EMBL/GenBank/DDBJ whole genome shotgun (WGS) entry which is preliminary data.</text>
</comment>
<feature type="region of interest" description="Disordered" evidence="1">
    <location>
        <begin position="51"/>
        <end position="80"/>
    </location>
</feature>
<accession>A0A9P7VX16</accession>
<dbReference type="EMBL" id="MU250530">
    <property type="protein sequence ID" value="KAG7448178.1"/>
    <property type="molecule type" value="Genomic_DNA"/>
</dbReference>
<evidence type="ECO:0000313" key="3">
    <source>
        <dbReference type="Proteomes" id="UP000812287"/>
    </source>
</evidence>